<dbReference type="InterPro" id="IPR021655">
    <property type="entry name" value="Put_metal-bd"/>
</dbReference>
<evidence type="ECO:0000313" key="3">
    <source>
        <dbReference type="EMBL" id="GHE40560.1"/>
    </source>
</evidence>
<gene>
    <name evidence="3" type="ORF">GCM10007167_23350</name>
</gene>
<sequence length="182" mass="19806">MPLLAVLAVLAAGAAGAQTSSPPRPPALTAPPRMQTPAPLNAQVQQRVRLIGDLRARIAASEREAAARRRAEADRAWEQRRLALGYTHRYAQGEDCDDTRREVHPGAAEVCDYRDNDCNGVIDDGQRLAFFLDADGDGHGDPAQRVDACPAEQARAAASGRWLVLVGNDCDDRDPARWQRCE</sequence>
<reference evidence="3" key="1">
    <citation type="journal article" date="2014" name="Int. J. Syst. Evol. Microbiol.">
        <title>Complete genome sequence of Corynebacterium casei LMG S-19264T (=DSM 44701T), isolated from a smear-ripened cheese.</title>
        <authorList>
            <consortium name="US DOE Joint Genome Institute (JGI-PGF)"/>
            <person name="Walter F."/>
            <person name="Albersmeier A."/>
            <person name="Kalinowski J."/>
            <person name="Ruckert C."/>
        </authorList>
    </citation>
    <scope>NUCLEOTIDE SEQUENCE</scope>
    <source>
        <strain evidence="3">KCTC 32020</strain>
    </source>
</reference>
<dbReference type="Pfam" id="PF11617">
    <property type="entry name" value="Cu-binding_MopE"/>
    <property type="match status" value="2"/>
</dbReference>
<protein>
    <submittedName>
        <fullName evidence="3">Uncharacterized protein</fullName>
    </submittedName>
</protein>
<proteinExistence type="predicted"/>
<name>A0A919DF69_9GAMM</name>
<dbReference type="AlphaFoldDB" id="A0A919DF69"/>
<feature type="chain" id="PRO_5037962473" evidence="2">
    <location>
        <begin position="18"/>
        <end position="182"/>
    </location>
</feature>
<dbReference type="Proteomes" id="UP000636453">
    <property type="component" value="Unassembled WGS sequence"/>
</dbReference>
<feature type="signal peptide" evidence="2">
    <location>
        <begin position="1"/>
        <end position="17"/>
    </location>
</feature>
<accession>A0A919DF69</accession>
<keyword evidence="2" id="KW-0732">Signal</keyword>
<keyword evidence="4" id="KW-1185">Reference proteome</keyword>
<organism evidence="3 4">
    <name type="scientific">Vulcaniibacterium thermophilum</name>
    <dbReference type="NCBI Taxonomy" id="1169913"/>
    <lineage>
        <taxon>Bacteria</taxon>
        <taxon>Pseudomonadati</taxon>
        <taxon>Pseudomonadota</taxon>
        <taxon>Gammaproteobacteria</taxon>
        <taxon>Lysobacterales</taxon>
        <taxon>Lysobacteraceae</taxon>
        <taxon>Vulcaniibacterium</taxon>
    </lineage>
</organism>
<evidence type="ECO:0000313" key="4">
    <source>
        <dbReference type="Proteomes" id="UP000636453"/>
    </source>
</evidence>
<dbReference type="EMBL" id="BNCF01000014">
    <property type="protein sequence ID" value="GHE40560.1"/>
    <property type="molecule type" value="Genomic_DNA"/>
</dbReference>
<evidence type="ECO:0000256" key="1">
    <source>
        <dbReference type="SAM" id="MobiDB-lite"/>
    </source>
</evidence>
<evidence type="ECO:0000256" key="2">
    <source>
        <dbReference type="SAM" id="SignalP"/>
    </source>
</evidence>
<reference evidence="3" key="2">
    <citation type="submission" date="2020-09" db="EMBL/GenBank/DDBJ databases">
        <authorList>
            <person name="Sun Q."/>
            <person name="Kim S."/>
        </authorList>
    </citation>
    <scope>NUCLEOTIDE SEQUENCE</scope>
    <source>
        <strain evidence="3">KCTC 32020</strain>
    </source>
</reference>
<comment type="caution">
    <text evidence="3">The sequence shown here is derived from an EMBL/GenBank/DDBJ whole genome shotgun (WGS) entry which is preliminary data.</text>
</comment>
<feature type="region of interest" description="Disordered" evidence="1">
    <location>
        <begin position="14"/>
        <end position="37"/>
    </location>
</feature>